<comment type="caution">
    <text evidence="7">The sequence shown here is derived from an EMBL/GenBank/DDBJ whole genome shotgun (WGS) entry which is preliminary data.</text>
</comment>
<accession>A0ABR1M111</accession>
<name>A0ABR1M111_9PEZI</name>
<dbReference type="Gene3D" id="1.20.5.170">
    <property type="match status" value="1"/>
</dbReference>
<protein>
    <recommendedName>
        <fullName evidence="6">BZIP domain-containing protein</fullName>
    </recommendedName>
</protein>
<dbReference type="RefSeq" id="XP_066658082.1">
    <property type="nucleotide sequence ID" value="XM_066794943.1"/>
</dbReference>
<reference evidence="7 8" key="1">
    <citation type="submission" date="2024-04" db="EMBL/GenBank/DDBJ databases">
        <title>Phyllosticta paracitricarpa is synonymous to the EU quarantine fungus P. citricarpa based on phylogenomic analyses.</title>
        <authorList>
            <consortium name="Lawrence Berkeley National Laboratory"/>
            <person name="Van ingen-buijs V.A."/>
            <person name="Van westerhoven A.C."/>
            <person name="Haridas S."/>
            <person name="Skiadas P."/>
            <person name="Martin F."/>
            <person name="Groenewald J.Z."/>
            <person name="Crous P.W."/>
            <person name="Seidl M.F."/>
        </authorList>
    </citation>
    <scope>NUCLEOTIDE SEQUENCE [LARGE SCALE GENOMIC DNA]</scope>
    <source>
        <strain evidence="7 8">CPC 17464</strain>
    </source>
</reference>
<dbReference type="Proteomes" id="UP001360953">
    <property type="component" value="Unassembled WGS sequence"/>
</dbReference>
<dbReference type="InterPro" id="IPR046347">
    <property type="entry name" value="bZIP_sf"/>
</dbReference>
<evidence type="ECO:0000313" key="8">
    <source>
        <dbReference type="Proteomes" id="UP001360953"/>
    </source>
</evidence>
<feature type="region of interest" description="Disordered" evidence="5">
    <location>
        <begin position="1"/>
        <end position="28"/>
    </location>
</feature>
<sequence>MAGDLDNLDDFPFDAVPPGPDDGSLLTSFSSPALMALPSSLPPQQPQDVVPLSTGTLSPELQTVHPQALFTPQGMAWPAPDPRDSYLHLRASSSSASSAPTPQALAIQGGGTHSTFDGRERSLPARSSSSAAPLPLHHGTAREKHGQYTPDSDNTPKRDTQPRRLRSHTTGGQSNSPDQIQRGNGMNRKREASSEGKSSTSSPRTRSRKNSTVEPSEDLDADEQLKREHFLERNRMAAHKCRQKKKEWVVSLDERCRALQADNTILHARRTALLSELFDLKNAAFAHSDCRYGPIDRFIEVEASKSKSITVEADPTKVGRSNLLRPPR</sequence>
<dbReference type="Pfam" id="PF00170">
    <property type="entry name" value="bZIP_1"/>
    <property type="match status" value="1"/>
</dbReference>
<feature type="compositionally biased region" description="Low complexity" evidence="5">
    <location>
        <begin position="195"/>
        <end position="204"/>
    </location>
</feature>
<feature type="region of interest" description="Disordered" evidence="5">
    <location>
        <begin position="72"/>
        <end position="224"/>
    </location>
</feature>
<keyword evidence="2" id="KW-0805">Transcription regulation</keyword>
<evidence type="ECO:0000256" key="3">
    <source>
        <dbReference type="ARBA" id="ARBA00023163"/>
    </source>
</evidence>
<feature type="compositionally biased region" description="Low complexity" evidence="5">
    <location>
        <begin position="124"/>
        <end position="136"/>
    </location>
</feature>
<dbReference type="EMBL" id="JBBPEH010000003">
    <property type="protein sequence ID" value="KAK7541151.1"/>
    <property type="molecule type" value="Genomic_DNA"/>
</dbReference>
<feature type="compositionally biased region" description="Acidic residues" evidence="5">
    <location>
        <begin position="1"/>
        <end position="12"/>
    </location>
</feature>
<keyword evidence="8" id="KW-1185">Reference proteome</keyword>
<dbReference type="GeneID" id="92027849"/>
<evidence type="ECO:0000256" key="4">
    <source>
        <dbReference type="ARBA" id="ARBA00023242"/>
    </source>
</evidence>
<proteinExistence type="predicted"/>
<dbReference type="PANTHER" id="PTHR19304">
    <property type="entry name" value="CYCLIC-AMP RESPONSE ELEMENT BINDING PROTEIN"/>
    <property type="match status" value="1"/>
</dbReference>
<evidence type="ECO:0000256" key="5">
    <source>
        <dbReference type="SAM" id="MobiDB-lite"/>
    </source>
</evidence>
<organism evidence="7 8">
    <name type="scientific">Phyllosticta citribraziliensis</name>
    <dbReference type="NCBI Taxonomy" id="989973"/>
    <lineage>
        <taxon>Eukaryota</taxon>
        <taxon>Fungi</taxon>
        <taxon>Dikarya</taxon>
        <taxon>Ascomycota</taxon>
        <taxon>Pezizomycotina</taxon>
        <taxon>Dothideomycetes</taxon>
        <taxon>Dothideomycetes incertae sedis</taxon>
        <taxon>Botryosphaeriales</taxon>
        <taxon>Phyllostictaceae</taxon>
        <taxon>Phyllosticta</taxon>
    </lineage>
</organism>
<evidence type="ECO:0000313" key="7">
    <source>
        <dbReference type="EMBL" id="KAK7541151.1"/>
    </source>
</evidence>
<comment type="subcellular location">
    <subcellularLocation>
        <location evidence="1">Nucleus</location>
    </subcellularLocation>
</comment>
<evidence type="ECO:0000259" key="6">
    <source>
        <dbReference type="PROSITE" id="PS50217"/>
    </source>
</evidence>
<dbReference type="PROSITE" id="PS50217">
    <property type="entry name" value="BZIP"/>
    <property type="match status" value="1"/>
</dbReference>
<feature type="compositionally biased region" description="Polar residues" evidence="5">
    <location>
        <begin position="168"/>
        <end position="184"/>
    </location>
</feature>
<evidence type="ECO:0000256" key="1">
    <source>
        <dbReference type="ARBA" id="ARBA00004123"/>
    </source>
</evidence>
<dbReference type="CDD" id="cd14687">
    <property type="entry name" value="bZIP_ATF2"/>
    <property type="match status" value="1"/>
</dbReference>
<evidence type="ECO:0000256" key="2">
    <source>
        <dbReference type="ARBA" id="ARBA00023015"/>
    </source>
</evidence>
<dbReference type="SMART" id="SM00338">
    <property type="entry name" value="BRLZ"/>
    <property type="match status" value="1"/>
</dbReference>
<dbReference type="InterPro" id="IPR051027">
    <property type="entry name" value="bZIP_transcription_factors"/>
</dbReference>
<feature type="domain" description="BZIP" evidence="6">
    <location>
        <begin position="224"/>
        <end position="287"/>
    </location>
</feature>
<dbReference type="InterPro" id="IPR004827">
    <property type="entry name" value="bZIP"/>
</dbReference>
<dbReference type="SUPFAM" id="SSF57959">
    <property type="entry name" value="Leucine zipper domain"/>
    <property type="match status" value="1"/>
</dbReference>
<gene>
    <name evidence="7" type="ORF">J3D65DRAFT_269095</name>
</gene>
<keyword evidence="3" id="KW-0804">Transcription</keyword>
<keyword evidence="4" id="KW-0539">Nucleus</keyword>